<protein>
    <submittedName>
        <fullName evidence="2">Uncharacterized protein</fullName>
    </submittedName>
</protein>
<dbReference type="EMBL" id="JANPWB010000013">
    <property type="protein sequence ID" value="KAJ1109266.1"/>
    <property type="molecule type" value="Genomic_DNA"/>
</dbReference>
<sequence>MEEVNSENRGTGGNPSKNTLDSEEDDAFPNFAAQPKDSKKRPVPMCIEMIGRTPVLALRDTGASMNIVDSYQYKKLKPRPPLKPTKARIYANGRKCLLPLKSSNWS</sequence>
<keyword evidence="3" id="KW-1185">Reference proteome</keyword>
<dbReference type="Proteomes" id="UP001066276">
    <property type="component" value="Chromosome 9"/>
</dbReference>
<name>A0AAV7MZT8_PLEWA</name>
<comment type="caution">
    <text evidence="2">The sequence shown here is derived from an EMBL/GenBank/DDBJ whole genome shotgun (WGS) entry which is preliminary data.</text>
</comment>
<feature type="region of interest" description="Disordered" evidence="1">
    <location>
        <begin position="1"/>
        <end position="40"/>
    </location>
</feature>
<evidence type="ECO:0000313" key="3">
    <source>
        <dbReference type="Proteomes" id="UP001066276"/>
    </source>
</evidence>
<proteinExistence type="predicted"/>
<gene>
    <name evidence="2" type="ORF">NDU88_006629</name>
</gene>
<reference evidence="2" key="1">
    <citation type="journal article" date="2022" name="bioRxiv">
        <title>Sequencing and chromosome-scale assembly of the giantPleurodeles waltlgenome.</title>
        <authorList>
            <person name="Brown T."/>
            <person name="Elewa A."/>
            <person name="Iarovenko S."/>
            <person name="Subramanian E."/>
            <person name="Araus A.J."/>
            <person name="Petzold A."/>
            <person name="Susuki M."/>
            <person name="Suzuki K.-i.T."/>
            <person name="Hayashi T."/>
            <person name="Toyoda A."/>
            <person name="Oliveira C."/>
            <person name="Osipova E."/>
            <person name="Leigh N.D."/>
            <person name="Simon A."/>
            <person name="Yun M.H."/>
        </authorList>
    </citation>
    <scope>NUCLEOTIDE SEQUENCE</scope>
    <source>
        <strain evidence="2">20211129_DDA</strain>
        <tissue evidence="2">Liver</tissue>
    </source>
</reference>
<evidence type="ECO:0000313" key="2">
    <source>
        <dbReference type="EMBL" id="KAJ1109266.1"/>
    </source>
</evidence>
<evidence type="ECO:0000256" key="1">
    <source>
        <dbReference type="SAM" id="MobiDB-lite"/>
    </source>
</evidence>
<accession>A0AAV7MZT8</accession>
<organism evidence="2 3">
    <name type="scientific">Pleurodeles waltl</name>
    <name type="common">Iberian ribbed newt</name>
    <dbReference type="NCBI Taxonomy" id="8319"/>
    <lineage>
        <taxon>Eukaryota</taxon>
        <taxon>Metazoa</taxon>
        <taxon>Chordata</taxon>
        <taxon>Craniata</taxon>
        <taxon>Vertebrata</taxon>
        <taxon>Euteleostomi</taxon>
        <taxon>Amphibia</taxon>
        <taxon>Batrachia</taxon>
        <taxon>Caudata</taxon>
        <taxon>Salamandroidea</taxon>
        <taxon>Salamandridae</taxon>
        <taxon>Pleurodelinae</taxon>
        <taxon>Pleurodeles</taxon>
    </lineage>
</organism>
<dbReference type="AlphaFoldDB" id="A0AAV7MZT8"/>